<name>A0A6J7K767_9ZZZZ</name>
<reference evidence="2" key="1">
    <citation type="submission" date="2020-05" db="EMBL/GenBank/DDBJ databases">
        <authorList>
            <person name="Chiriac C."/>
            <person name="Salcher M."/>
            <person name="Ghai R."/>
            <person name="Kavagutti S V."/>
        </authorList>
    </citation>
    <scope>NUCLEOTIDE SEQUENCE</scope>
</reference>
<dbReference type="EMBL" id="CAFBNE010000045">
    <property type="protein sequence ID" value="CAB4951295.1"/>
    <property type="molecule type" value="Genomic_DNA"/>
</dbReference>
<evidence type="ECO:0000313" key="2">
    <source>
        <dbReference type="EMBL" id="CAB4951295.1"/>
    </source>
</evidence>
<evidence type="ECO:0000256" key="1">
    <source>
        <dbReference type="SAM" id="MobiDB-lite"/>
    </source>
</evidence>
<organism evidence="2">
    <name type="scientific">freshwater metagenome</name>
    <dbReference type="NCBI Taxonomy" id="449393"/>
    <lineage>
        <taxon>unclassified sequences</taxon>
        <taxon>metagenomes</taxon>
        <taxon>ecological metagenomes</taxon>
    </lineage>
</organism>
<sequence>MSKINHSNPYKHPGSGGATVRPRSGGADWVPLPEGTWEPVEHCTTSEVPRSGVIGRVLDHVLPPKTETTCTTEVRKNYF</sequence>
<gene>
    <name evidence="2" type="ORF">UFOPK3772_01563</name>
</gene>
<proteinExistence type="predicted"/>
<dbReference type="AlphaFoldDB" id="A0A6J7K767"/>
<accession>A0A6J7K767</accession>
<protein>
    <submittedName>
        <fullName evidence="2">Unannotated protein</fullName>
    </submittedName>
</protein>
<feature type="region of interest" description="Disordered" evidence="1">
    <location>
        <begin position="1"/>
        <end position="37"/>
    </location>
</feature>